<reference evidence="2 3" key="1">
    <citation type="submission" date="2021-01" db="EMBL/GenBank/DDBJ databases">
        <title>Genomic Encyclopedia of Type Strains, Phase IV (KMG-IV): sequencing the most valuable type-strain genomes for metagenomic binning, comparative biology and taxonomic classification.</title>
        <authorList>
            <person name="Goeker M."/>
        </authorList>
    </citation>
    <scope>NUCLEOTIDE SEQUENCE [LARGE SCALE GENOMIC DNA]</scope>
    <source>
        <strain evidence="2 3">DSM 25879</strain>
    </source>
</reference>
<name>A0ABS2NX08_9BACI</name>
<evidence type="ECO:0000313" key="2">
    <source>
        <dbReference type="EMBL" id="MBM7619176.1"/>
    </source>
</evidence>
<dbReference type="Pfam" id="PF22282">
    <property type="entry name" value="CydS"/>
    <property type="match status" value="1"/>
</dbReference>
<dbReference type="EMBL" id="JAFBED010000002">
    <property type="protein sequence ID" value="MBM7619176.1"/>
    <property type="molecule type" value="Genomic_DNA"/>
</dbReference>
<keyword evidence="1" id="KW-0812">Transmembrane</keyword>
<evidence type="ECO:0000313" key="3">
    <source>
        <dbReference type="Proteomes" id="UP000737402"/>
    </source>
</evidence>
<dbReference type="Proteomes" id="UP000737402">
    <property type="component" value="Unassembled WGS sequence"/>
</dbReference>
<gene>
    <name evidence="2" type="ORF">JOC95_001025</name>
</gene>
<keyword evidence="1" id="KW-0472">Membrane</keyword>
<dbReference type="RefSeq" id="WP_419096224.1">
    <property type="nucleotide sequence ID" value="NZ_JAFBED010000002.1"/>
</dbReference>
<proteinExistence type="predicted"/>
<feature type="transmembrane region" description="Helical" evidence="1">
    <location>
        <begin position="6"/>
        <end position="27"/>
    </location>
</feature>
<keyword evidence="1" id="KW-1133">Transmembrane helix</keyword>
<evidence type="ECO:0000256" key="1">
    <source>
        <dbReference type="SAM" id="Phobius"/>
    </source>
</evidence>
<keyword evidence="3" id="KW-1185">Reference proteome</keyword>
<sequence length="33" mass="3647">MENFLIMVAPPLILVVAIGVLFVWGAVGKEKYK</sequence>
<organism evidence="2 3">
    <name type="scientific">Sutcliffiella tianshenii</name>
    <dbReference type="NCBI Taxonomy" id="1463404"/>
    <lineage>
        <taxon>Bacteria</taxon>
        <taxon>Bacillati</taxon>
        <taxon>Bacillota</taxon>
        <taxon>Bacilli</taxon>
        <taxon>Bacillales</taxon>
        <taxon>Bacillaceae</taxon>
        <taxon>Sutcliffiella</taxon>
    </lineage>
</organism>
<comment type="caution">
    <text evidence="2">The sequence shown here is derived from an EMBL/GenBank/DDBJ whole genome shotgun (WGS) entry which is preliminary data.</text>
</comment>
<protein>
    <submittedName>
        <fullName evidence="2">Nitrogen fixation-related uncharacterized protein</fullName>
    </submittedName>
</protein>
<accession>A0ABS2NX08</accession>
<dbReference type="InterPro" id="IPR054381">
    <property type="entry name" value="CydS"/>
</dbReference>